<keyword evidence="1" id="KW-1185">Reference proteome</keyword>
<dbReference type="WBParaSite" id="nRc.2.0.1.t10890-RA">
    <property type="protein sequence ID" value="nRc.2.0.1.t10890-RA"/>
    <property type="gene ID" value="nRc.2.0.1.g10890"/>
</dbReference>
<dbReference type="AlphaFoldDB" id="A0A915I9N8"/>
<evidence type="ECO:0000313" key="1">
    <source>
        <dbReference type="Proteomes" id="UP000887565"/>
    </source>
</evidence>
<proteinExistence type="predicted"/>
<sequence length="96" mass="10365">MLFPEHHWMDYLDMLKEEIQRILLPQPTPALPVPQIAQPAPVIAQAAIQPPTALPLPVPQPLAPATLLPPTAPMDVQTPQALSTSALALDHHGQPI</sequence>
<accession>A0A915I9N8</accession>
<dbReference type="Proteomes" id="UP000887565">
    <property type="component" value="Unplaced"/>
</dbReference>
<name>A0A915I9N8_ROMCU</name>
<evidence type="ECO:0000313" key="2">
    <source>
        <dbReference type="WBParaSite" id="nRc.2.0.1.t10890-RA"/>
    </source>
</evidence>
<organism evidence="1 2">
    <name type="scientific">Romanomermis culicivorax</name>
    <name type="common">Nematode worm</name>
    <dbReference type="NCBI Taxonomy" id="13658"/>
    <lineage>
        <taxon>Eukaryota</taxon>
        <taxon>Metazoa</taxon>
        <taxon>Ecdysozoa</taxon>
        <taxon>Nematoda</taxon>
        <taxon>Enoplea</taxon>
        <taxon>Dorylaimia</taxon>
        <taxon>Mermithida</taxon>
        <taxon>Mermithoidea</taxon>
        <taxon>Mermithidae</taxon>
        <taxon>Romanomermis</taxon>
    </lineage>
</organism>
<reference evidence="2" key="1">
    <citation type="submission" date="2022-11" db="UniProtKB">
        <authorList>
            <consortium name="WormBaseParasite"/>
        </authorList>
    </citation>
    <scope>IDENTIFICATION</scope>
</reference>
<protein>
    <submittedName>
        <fullName evidence="2">Uncharacterized protein</fullName>
    </submittedName>
</protein>